<comment type="caution">
    <text evidence="1">The sequence shown here is derived from an EMBL/GenBank/DDBJ whole genome shotgun (WGS) entry which is preliminary data.</text>
</comment>
<dbReference type="AlphaFoldDB" id="A0A7J7N0E1"/>
<keyword evidence="2" id="KW-1185">Reference proteome</keyword>
<evidence type="ECO:0000313" key="1">
    <source>
        <dbReference type="EMBL" id="KAF6160661.1"/>
    </source>
</evidence>
<gene>
    <name evidence="1" type="ORF">GIB67_019601</name>
</gene>
<dbReference type="PANTHER" id="PTHR37227:SF2">
    <property type="entry name" value="OS01G0219000 PROTEIN"/>
    <property type="match status" value="1"/>
</dbReference>
<accession>A0A7J7N0E1</accession>
<proteinExistence type="predicted"/>
<name>A0A7J7N0E1_9MAGN</name>
<reference evidence="1 2" key="1">
    <citation type="journal article" date="2020" name="IScience">
        <title>Genome Sequencing of the Endangered Kingdonia uniflora (Circaeasteraceae, Ranunculales) Reveals Potential Mechanisms of Evolutionary Specialization.</title>
        <authorList>
            <person name="Sun Y."/>
            <person name="Deng T."/>
            <person name="Zhang A."/>
            <person name="Moore M.J."/>
            <person name="Landis J.B."/>
            <person name="Lin N."/>
            <person name="Zhang H."/>
            <person name="Zhang X."/>
            <person name="Huang J."/>
            <person name="Zhang X."/>
            <person name="Sun H."/>
            <person name="Wang H."/>
        </authorList>
    </citation>
    <scope>NUCLEOTIDE SEQUENCE [LARGE SCALE GENOMIC DNA]</scope>
    <source>
        <strain evidence="1">TB1705</strain>
        <tissue evidence="1">Leaf</tissue>
    </source>
</reference>
<protein>
    <submittedName>
        <fullName evidence="1">Uncharacterized protein</fullName>
    </submittedName>
</protein>
<sequence length="160" mass="18294">MEDALTKAPPLSRFFEENLNNFTPKSPPLPPPFLLLNPNLLIISISPPSLHHFPSKTLIGTVIAYFPTSTTTSLKIKYAITKTIILLELPPPSIPLSPTRPSTSTTIEPSSSFRSNARYYPRDPKRWQRYSWMGSGQRRLWCWIRFRAGTFAKSFRLTRC</sequence>
<evidence type="ECO:0000313" key="2">
    <source>
        <dbReference type="Proteomes" id="UP000541444"/>
    </source>
</evidence>
<dbReference type="EMBL" id="JACGCM010001161">
    <property type="protein sequence ID" value="KAF6160661.1"/>
    <property type="molecule type" value="Genomic_DNA"/>
</dbReference>
<dbReference type="Proteomes" id="UP000541444">
    <property type="component" value="Unassembled WGS sequence"/>
</dbReference>
<organism evidence="1 2">
    <name type="scientific">Kingdonia uniflora</name>
    <dbReference type="NCBI Taxonomy" id="39325"/>
    <lineage>
        <taxon>Eukaryota</taxon>
        <taxon>Viridiplantae</taxon>
        <taxon>Streptophyta</taxon>
        <taxon>Embryophyta</taxon>
        <taxon>Tracheophyta</taxon>
        <taxon>Spermatophyta</taxon>
        <taxon>Magnoliopsida</taxon>
        <taxon>Ranunculales</taxon>
        <taxon>Circaeasteraceae</taxon>
        <taxon>Kingdonia</taxon>
    </lineage>
</organism>
<dbReference type="PANTHER" id="PTHR37227">
    <property type="entry name" value="OS01G0219000 PROTEIN"/>
    <property type="match status" value="1"/>
</dbReference>